<proteinExistence type="predicted"/>
<sequence>MPHPRAFAAGLREDREQRRRSAYIGLLRRRGVAERVLLAGGARGLRAAYAGSAVPRPLVDAHLAPLASPGALAGALAWYRGLRGRDLASVGPVDVPTTYLWSDRDVAVARGTAGRCAEHVTGPFRARTLAGVSHWVPEERPDDVVDAVRQPPA</sequence>
<evidence type="ECO:0000313" key="1">
    <source>
        <dbReference type="EMBL" id="NNH24007.1"/>
    </source>
</evidence>
<evidence type="ECO:0000313" key="2">
    <source>
        <dbReference type="Proteomes" id="UP000555552"/>
    </source>
</evidence>
<dbReference type="GO" id="GO:0016787">
    <property type="term" value="F:hydrolase activity"/>
    <property type="evidence" value="ECO:0007669"/>
    <property type="project" value="UniProtKB-KW"/>
</dbReference>
<dbReference type="Proteomes" id="UP000555552">
    <property type="component" value="Unassembled WGS sequence"/>
</dbReference>
<name>A0A849BSR0_9ACTN</name>
<gene>
    <name evidence="1" type="ORF">HLB09_13095</name>
</gene>
<keyword evidence="1" id="KW-0378">Hydrolase</keyword>
<dbReference type="Gene3D" id="3.40.50.1820">
    <property type="entry name" value="alpha/beta hydrolase"/>
    <property type="match status" value="1"/>
</dbReference>
<protein>
    <submittedName>
        <fullName evidence="1">Alpha/beta hydrolase</fullName>
    </submittedName>
</protein>
<dbReference type="RefSeq" id="WP_171203784.1">
    <property type="nucleotide sequence ID" value="NZ_JABEMA010000239.1"/>
</dbReference>
<comment type="caution">
    <text evidence="1">The sequence shown here is derived from an EMBL/GenBank/DDBJ whole genome shotgun (WGS) entry which is preliminary data.</text>
</comment>
<dbReference type="EMBL" id="JABEMA010000239">
    <property type="protein sequence ID" value="NNH24007.1"/>
    <property type="molecule type" value="Genomic_DNA"/>
</dbReference>
<dbReference type="AlphaFoldDB" id="A0A849BSR0"/>
<dbReference type="InterPro" id="IPR029058">
    <property type="entry name" value="AB_hydrolase_fold"/>
</dbReference>
<organism evidence="1 2">
    <name type="scientific">Pseudokineococcus marinus</name>
    <dbReference type="NCBI Taxonomy" id="351215"/>
    <lineage>
        <taxon>Bacteria</taxon>
        <taxon>Bacillati</taxon>
        <taxon>Actinomycetota</taxon>
        <taxon>Actinomycetes</taxon>
        <taxon>Kineosporiales</taxon>
        <taxon>Kineosporiaceae</taxon>
        <taxon>Pseudokineococcus</taxon>
    </lineage>
</organism>
<accession>A0A849BSR0</accession>
<dbReference type="SUPFAM" id="SSF53474">
    <property type="entry name" value="alpha/beta-Hydrolases"/>
    <property type="match status" value="1"/>
</dbReference>
<keyword evidence="2" id="KW-1185">Reference proteome</keyword>
<reference evidence="1 2" key="1">
    <citation type="submission" date="2020-05" db="EMBL/GenBank/DDBJ databases">
        <title>MicrobeNet Type strains.</title>
        <authorList>
            <person name="Nicholson A.C."/>
        </authorList>
    </citation>
    <scope>NUCLEOTIDE SEQUENCE [LARGE SCALE GENOMIC DNA]</scope>
    <source>
        <strain evidence="1 2">JCM 14547</strain>
    </source>
</reference>